<evidence type="ECO:0000256" key="4">
    <source>
        <dbReference type="ARBA" id="ARBA00023163"/>
    </source>
</evidence>
<dbReference type="InterPro" id="IPR058163">
    <property type="entry name" value="LysR-type_TF_proteobact-type"/>
</dbReference>
<evidence type="ECO:0000259" key="5">
    <source>
        <dbReference type="PROSITE" id="PS50931"/>
    </source>
</evidence>
<protein>
    <submittedName>
        <fullName evidence="6">DNA-binding transcriptional LysR family regulator</fullName>
    </submittedName>
</protein>
<gene>
    <name evidence="6" type="ORF">HD842_002823</name>
</gene>
<accession>A0A7X0CEX5</accession>
<keyword evidence="2" id="KW-0805">Transcription regulation</keyword>
<keyword evidence="4" id="KW-0804">Transcription</keyword>
<evidence type="ECO:0000256" key="3">
    <source>
        <dbReference type="ARBA" id="ARBA00023125"/>
    </source>
</evidence>
<evidence type="ECO:0000256" key="2">
    <source>
        <dbReference type="ARBA" id="ARBA00023015"/>
    </source>
</evidence>
<comment type="caution">
    <text evidence="6">The sequence shown here is derived from an EMBL/GenBank/DDBJ whole genome shotgun (WGS) entry which is preliminary data.</text>
</comment>
<dbReference type="PROSITE" id="PS50931">
    <property type="entry name" value="HTH_LYSR"/>
    <property type="match status" value="1"/>
</dbReference>
<dbReference type="PANTHER" id="PTHR30537:SF1">
    <property type="entry name" value="HTH-TYPE TRANSCRIPTIONAL REGULATOR PGRR"/>
    <property type="match status" value="1"/>
</dbReference>
<dbReference type="InterPro" id="IPR005119">
    <property type="entry name" value="LysR_subst-bd"/>
</dbReference>
<keyword evidence="3 6" id="KW-0238">DNA-binding</keyword>
<organism evidence="6 7">
    <name type="scientific">Massilia aurea</name>
    <dbReference type="NCBI Taxonomy" id="373040"/>
    <lineage>
        <taxon>Bacteria</taxon>
        <taxon>Pseudomonadati</taxon>
        <taxon>Pseudomonadota</taxon>
        <taxon>Betaproteobacteria</taxon>
        <taxon>Burkholderiales</taxon>
        <taxon>Oxalobacteraceae</taxon>
        <taxon>Telluria group</taxon>
        <taxon>Massilia</taxon>
    </lineage>
</organism>
<evidence type="ECO:0000313" key="7">
    <source>
        <dbReference type="Proteomes" id="UP000540787"/>
    </source>
</evidence>
<dbReference type="EMBL" id="JACHBX010000003">
    <property type="protein sequence ID" value="MBB6134665.1"/>
    <property type="molecule type" value="Genomic_DNA"/>
</dbReference>
<keyword evidence="7" id="KW-1185">Reference proteome</keyword>
<dbReference type="SUPFAM" id="SSF46785">
    <property type="entry name" value="Winged helix' DNA-binding domain"/>
    <property type="match status" value="1"/>
</dbReference>
<comment type="similarity">
    <text evidence="1">Belongs to the LysR transcriptional regulatory family.</text>
</comment>
<dbReference type="Pfam" id="PF00126">
    <property type="entry name" value="HTH_1"/>
    <property type="match status" value="1"/>
</dbReference>
<feature type="domain" description="HTH lysR-type" evidence="5">
    <location>
        <begin position="4"/>
        <end position="61"/>
    </location>
</feature>
<dbReference type="Pfam" id="PF03466">
    <property type="entry name" value="LysR_substrate"/>
    <property type="match status" value="1"/>
</dbReference>
<sequence>MPQPDLDDLRAFVAIANRRSFRKAADELGVSPSTLSHMMRVMEEKLGVRLLHRTTRSVAPTEAGEGFLRRIEPILRELGAACEAVNGVGQQPGGLLRINTAEPTAHWLLQHAVPVFLARYPAVALDLFVDNGLVDIVAGGFDAGVRLAEAVPQDMHMARFGAPVRFMPMASPAYLKEHGIPVVPDDLLRHRCIRMRMQSGKIYRWEFTRHGQAMALDVPGTLILNQVGLMVDAALAGQGIAYVPDTSARDHLAAGRLVPLLQDWCAPSSELALYYPGHRHVPAALRAFIAVLQEVFQPEAGQKRDGRRPAVDSA</sequence>
<reference evidence="6 7" key="1">
    <citation type="submission" date="2020-08" db="EMBL/GenBank/DDBJ databases">
        <title>The Agave Microbiome: Exploring the role of microbial communities in plant adaptations to desert environments.</title>
        <authorList>
            <person name="Partida-Martinez L.P."/>
        </authorList>
    </citation>
    <scope>NUCLEOTIDE SEQUENCE [LARGE SCALE GENOMIC DNA]</scope>
    <source>
        <strain evidence="6 7">AT3.2</strain>
    </source>
</reference>
<name>A0A7X0CEX5_9BURK</name>
<dbReference type="GO" id="GO:0003700">
    <property type="term" value="F:DNA-binding transcription factor activity"/>
    <property type="evidence" value="ECO:0007669"/>
    <property type="project" value="InterPro"/>
</dbReference>
<dbReference type="PANTHER" id="PTHR30537">
    <property type="entry name" value="HTH-TYPE TRANSCRIPTIONAL REGULATOR"/>
    <property type="match status" value="1"/>
</dbReference>
<dbReference type="Gene3D" id="3.40.190.290">
    <property type="match status" value="1"/>
</dbReference>
<dbReference type="RefSeq" id="WP_183555348.1">
    <property type="nucleotide sequence ID" value="NZ_JACHBX010000003.1"/>
</dbReference>
<dbReference type="Proteomes" id="UP000540787">
    <property type="component" value="Unassembled WGS sequence"/>
</dbReference>
<evidence type="ECO:0000256" key="1">
    <source>
        <dbReference type="ARBA" id="ARBA00009437"/>
    </source>
</evidence>
<dbReference type="InterPro" id="IPR000847">
    <property type="entry name" value="LysR_HTH_N"/>
</dbReference>
<dbReference type="InterPro" id="IPR036390">
    <property type="entry name" value="WH_DNA-bd_sf"/>
</dbReference>
<dbReference type="CDD" id="cd08474">
    <property type="entry name" value="PBP2_CrgA_like_5"/>
    <property type="match status" value="1"/>
</dbReference>
<proteinExistence type="inferred from homology"/>
<dbReference type="GO" id="GO:0006351">
    <property type="term" value="P:DNA-templated transcription"/>
    <property type="evidence" value="ECO:0007669"/>
    <property type="project" value="TreeGrafter"/>
</dbReference>
<dbReference type="FunFam" id="1.10.10.10:FF:000001">
    <property type="entry name" value="LysR family transcriptional regulator"/>
    <property type="match status" value="1"/>
</dbReference>
<evidence type="ECO:0000313" key="6">
    <source>
        <dbReference type="EMBL" id="MBB6134665.1"/>
    </source>
</evidence>
<dbReference type="InterPro" id="IPR036388">
    <property type="entry name" value="WH-like_DNA-bd_sf"/>
</dbReference>
<dbReference type="SUPFAM" id="SSF53850">
    <property type="entry name" value="Periplasmic binding protein-like II"/>
    <property type="match status" value="1"/>
</dbReference>
<dbReference type="GO" id="GO:0043565">
    <property type="term" value="F:sequence-specific DNA binding"/>
    <property type="evidence" value="ECO:0007669"/>
    <property type="project" value="TreeGrafter"/>
</dbReference>
<dbReference type="AlphaFoldDB" id="A0A7X0CEX5"/>
<dbReference type="Gene3D" id="1.10.10.10">
    <property type="entry name" value="Winged helix-like DNA-binding domain superfamily/Winged helix DNA-binding domain"/>
    <property type="match status" value="1"/>
</dbReference>